<evidence type="ECO:0000259" key="11">
    <source>
        <dbReference type="PROSITE" id="PS51166"/>
    </source>
</evidence>
<evidence type="ECO:0000256" key="5">
    <source>
        <dbReference type="ARBA" id="ARBA00062412"/>
    </source>
</evidence>
<dbReference type="GO" id="GO:0061723">
    <property type="term" value="P:glycophagy"/>
    <property type="evidence" value="ECO:0007669"/>
    <property type="project" value="UniProtKB-ARBA"/>
</dbReference>
<dbReference type="GO" id="GO:0005789">
    <property type="term" value="C:endoplasmic reticulum membrane"/>
    <property type="evidence" value="ECO:0007669"/>
    <property type="project" value="UniProtKB-SubCell"/>
</dbReference>
<dbReference type="SMART" id="SM01065">
    <property type="entry name" value="CBM_2"/>
    <property type="match status" value="1"/>
</dbReference>
<dbReference type="AlphaFoldDB" id="A0AAD5FDK0"/>
<evidence type="ECO:0000256" key="10">
    <source>
        <dbReference type="SAM" id="Phobius"/>
    </source>
</evidence>
<comment type="subcellular location">
    <subcellularLocation>
        <location evidence="2">Cell membrane</location>
        <location evidence="2">Sarcolemma</location>
        <location evidence="2">T-tubule</location>
    </subcellularLocation>
    <subcellularLocation>
        <location evidence="1">Endoplasmic reticulum membrane</location>
        <topology evidence="1">Single-pass type III membrane protein</topology>
    </subcellularLocation>
    <subcellularLocation>
        <location evidence="4">Preautophagosomal structure membrane</location>
        <topology evidence="4">Single-pass type III membrane protein</topology>
    </subcellularLocation>
</comment>
<comment type="function">
    <text evidence="3">Acts as a cargo receptor for glycogen. Delivers its cargo to an autophagic pathway called glycophagy, resulting in the transport of glycogen to lysosomes.</text>
</comment>
<evidence type="ECO:0000256" key="8">
    <source>
        <dbReference type="ARBA" id="ARBA00076001"/>
    </source>
</evidence>
<evidence type="ECO:0000256" key="7">
    <source>
        <dbReference type="ARBA" id="ARBA00075794"/>
    </source>
</evidence>
<dbReference type="Proteomes" id="UP001205998">
    <property type="component" value="Unassembled WGS sequence"/>
</dbReference>
<reference evidence="12" key="1">
    <citation type="submission" date="2018-07" db="EMBL/GenBank/DDBJ databases">
        <title>Comparative genomics of catfishes provides insights into carnivory and benthic adaptation.</title>
        <authorList>
            <person name="Zhang Y."/>
            <person name="Wang D."/>
            <person name="Peng Z."/>
            <person name="Zheng S."/>
            <person name="Shao F."/>
            <person name="Tao W."/>
        </authorList>
    </citation>
    <scope>NUCLEOTIDE SEQUENCE</scope>
    <source>
        <strain evidence="12">Chongqing</strain>
    </source>
</reference>
<organism evidence="12 13">
    <name type="scientific">Silurus asotus</name>
    <name type="common">Amur catfish</name>
    <name type="synonym">Parasilurus asotus</name>
    <dbReference type="NCBI Taxonomy" id="30991"/>
    <lineage>
        <taxon>Eukaryota</taxon>
        <taxon>Metazoa</taxon>
        <taxon>Chordata</taxon>
        <taxon>Craniata</taxon>
        <taxon>Vertebrata</taxon>
        <taxon>Euteleostomi</taxon>
        <taxon>Actinopterygii</taxon>
        <taxon>Neopterygii</taxon>
        <taxon>Teleostei</taxon>
        <taxon>Ostariophysi</taxon>
        <taxon>Siluriformes</taxon>
        <taxon>Siluridae</taxon>
        <taxon>Silurus</taxon>
    </lineage>
</organism>
<dbReference type="EMBL" id="MU563656">
    <property type="protein sequence ID" value="KAI5612941.1"/>
    <property type="molecule type" value="Genomic_DNA"/>
</dbReference>
<protein>
    <recommendedName>
        <fullName evidence="6">Starch-binding domain-containing protein 1</fullName>
    </recommendedName>
    <alternativeName>
        <fullName evidence="7">Genethonin-1</fullName>
    </alternativeName>
    <alternativeName>
        <fullName evidence="8">Glycophagy cargo receptor stbd1</fullName>
    </alternativeName>
</protein>
<sequence length="579" mass="63812">MSRRGIGVYEAAAAVLAIAIASLSVWGAFLIYRAVKGQRKKRGSEDLTSGTGKEATARGRGGGGEDADDWSKSTGSDDGDSEDWDVDSRKTITLATTTELIPTDLLEEITPENVKELTADPCSGVGDTTGSDKDLIKCTIDVRHSINSIHVQPGLFNNKDNSNRPSEEEPENGVKENTPDDESEMHLDVDEPSETESAQEILEAKNAPVQKCQSVEDLLDNSLLSQDIVNKPHEEDILITNSVLHISSDATSSVVKKTSMEDTEVATKALEKHIPRMNDLDSHCYKDQSDLLCNLASEKIVSKIDVKSRQDFNGSHTILNTKVVDTDESLATKRHPSSTFDHILTNPPQNYLGFTVPVLQADSLAPLKLGEEIKDKTEIKPADVSQKKNEISIMEAIMDSNEWLSTGPPDTRDLSLLSQTPSKTVNISSSPVPATTSFRLPAEMISRQAKTDVPVDTTTNVAKDEVDLLNKKVGTVLPMPQLVQVNFRVHYITHSSKQILAVTGNQQELGSWESFVPLKSIENGFWSCTISLPLDSQVEWKFILVEEGKIRRWEECENRHFAVSGQEEQIHLHKNWGYA</sequence>
<keyword evidence="10" id="KW-1133">Transmembrane helix</keyword>
<proteinExistence type="predicted"/>
<evidence type="ECO:0000256" key="4">
    <source>
        <dbReference type="ARBA" id="ARBA00060405"/>
    </source>
</evidence>
<dbReference type="InterPro" id="IPR013783">
    <property type="entry name" value="Ig-like_fold"/>
</dbReference>
<name>A0AAD5FDK0_SILAS</name>
<dbReference type="SUPFAM" id="SSF49452">
    <property type="entry name" value="Starch-binding domain-like"/>
    <property type="match status" value="1"/>
</dbReference>
<accession>A0AAD5FDK0</accession>
<evidence type="ECO:0000313" key="13">
    <source>
        <dbReference type="Proteomes" id="UP001205998"/>
    </source>
</evidence>
<feature type="region of interest" description="Disordered" evidence="9">
    <location>
        <begin position="42"/>
        <end position="85"/>
    </location>
</feature>
<evidence type="ECO:0000256" key="3">
    <source>
        <dbReference type="ARBA" id="ARBA00053886"/>
    </source>
</evidence>
<dbReference type="PANTHER" id="PTHR15048:SF0">
    <property type="entry name" value="STARCH-BINDING DOMAIN-CONTAINING PROTEIN 1"/>
    <property type="match status" value="1"/>
</dbReference>
<evidence type="ECO:0000256" key="2">
    <source>
        <dbReference type="ARBA" id="ARBA00024012"/>
    </source>
</evidence>
<dbReference type="GO" id="GO:0034045">
    <property type="term" value="C:phagophore assembly site membrane"/>
    <property type="evidence" value="ECO:0007669"/>
    <property type="project" value="UniProtKB-SubCell"/>
</dbReference>
<feature type="domain" description="CBM20" evidence="11">
    <location>
        <begin position="477"/>
        <end position="578"/>
    </location>
</feature>
<feature type="transmembrane region" description="Helical" evidence="10">
    <location>
        <begin position="12"/>
        <end position="32"/>
    </location>
</feature>
<dbReference type="FunFam" id="2.60.40.10:FF:000552">
    <property type="entry name" value="Related to glucoamylase"/>
    <property type="match status" value="1"/>
</dbReference>
<keyword evidence="13" id="KW-1185">Reference proteome</keyword>
<dbReference type="GO" id="GO:2001070">
    <property type="term" value="F:starch binding"/>
    <property type="evidence" value="ECO:0007669"/>
    <property type="project" value="InterPro"/>
</dbReference>
<keyword evidence="10" id="KW-0812">Transmembrane</keyword>
<dbReference type="PROSITE" id="PS51166">
    <property type="entry name" value="CBM20"/>
    <property type="match status" value="1"/>
</dbReference>
<comment type="caution">
    <text evidence="12">The sequence shown here is derived from an EMBL/GenBank/DDBJ whole genome shotgun (WGS) entry which is preliminary data.</text>
</comment>
<evidence type="ECO:0000256" key="9">
    <source>
        <dbReference type="SAM" id="MobiDB-lite"/>
    </source>
</evidence>
<feature type="compositionally biased region" description="Basic and acidic residues" evidence="9">
    <location>
        <begin position="161"/>
        <end position="189"/>
    </location>
</feature>
<dbReference type="InterPro" id="IPR013784">
    <property type="entry name" value="Carb-bd-like_fold"/>
</dbReference>
<dbReference type="InterPro" id="IPR002044">
    <property type="entry name" value="CBM20"/>
</dbReference>
<dbReference type="Gene3D" id="2.60.40.10">
    <property type="entry name" value="Immunoglobulins"/>
    <property type="match status" value="1"/>
</dbReference>
<evidence type="ECO:0000256" key="6">
    <source>
        <dbReference type="ARBA" id="ARBA00073038"/>
    </source>
</evidence>
<dbReference type="PANTHER" id="PTHR15048">
    <property type="entry name" value="STARCH-BINDING DOMAIN-CONTAINING PROTEIN 1"/>
    <property type="match status" value="1"/>
</dbReference>
<dbReference type="Pfam" id="PF00686">
    <property type="entry name" value="CBM_20"/>
    <property type="match status" value="1"/>
</dbReference>
<keyword evidence="10" id="KW-0472">Membrane</keyword>
<feature type="region of interest" description="Disordered" evidence="9">
    <location>
        <begin position="151"/>
        <end position="198"/>
    </location>
</feature>
<evidence type="ECO:0000256" key="1">
    <source>
        <dbReference type="ARBA" id="ARBA00004643"/>
    </source>
</evidence>
<comment type="subunit">
    <text evidence="5">Interacts with the ATG8 family proteins GABARAP and GABARAPL1. Interacts with several glycogen-associated proteins, such as GYS2 (liver glycogen synthase), GDE (glycogen debranching enzyme), GBE1 (glycogen branching enzyme 1) and EPM2A (Laforin).</text>
</comment>
<dbReference type="GO" id="GO:0030315">
    <property type="term" value="C:T-tubule"/>
    <property type="evidence" value="ECO:0007669"/>
    <property type="project" value="UniProtKB-SubCell"/>
</dbReference>
<gene>
    <name evidence="12" type="ORF">C0J50_4673</name>
</gene>
<evidence type="ECO:0000313" key="12">
    <source>
        <dbReference type="EMBL" id="KAI5612941.1"/>
    </source>
</evidence>